<dbReference type="CDD" id="cd00130">
    <property type="entry name" value="PAS"/>
    <property type="match status" value="2"/>
</dbReference>
<dbReference type="NCBIfam" id="TIGR00229">
    <property type="entry name" value="sensory_box"/>
    <property type="match status" value="1"/>
</dbReference>
<dbReference type="EMBL" id="JAUEOZ010000002">
    <property type="protein sequence ID" value="MDN2483234.1"/>
    <property type="molecule type" value="Genomic_DNA"/>
</dbReference>
<comment type="caution">
    <text evidence="4">The sequence shown here is derived from an EMBL/GenBank/DDBJ whole genome shotgun (WGS) entry which is preliminary data.</text>
</comment>
<dbReference type="Gene3D" id="3.30.70.270">
    <property type="match status" value="1"/>
</dbReference>
<dbReference type="SMART" id="SM00267">
    <property type="entry name" value="GGDEF"/>
    <property type="match status" value="1"/>
</dbReference>
<dbReference type="SMART" id="SM00091">
    <property type="entry name" value="PAS"/>
    <property type="match status" value="2"/>
</dbReference>
<proteinExistence type="predicted"/>
<dbReference type="Proteomes" id="UP001169719">
    <property type="component" value="Unassembled WGS sequence"/>
</dbReference>
<accession>A0ABT7Y5A6</accession>
<evidence type="ECO:0000259" key="2">
    <source>
        <dbReference type="PROSITE" id="PS50885"/>
    </source>
</evidence>
<keyword evidence="4" id="KW-0808">Transferase</keyword>
<dbReference type="NCBIfam" id="TIGR00254">
    <property type="entry name" value="GGDEF"/>
    <property type="match status" value="1"/>
</dbReference>
<dbReference type="InterPro" id="IPR000014">
    <property type="entry name" value="PAS"/>
</dbReference>
<dbReference type="InterPro" id="IPR035965">
    <property type="entry name" value="PAS-like_dom_sf"/>
</dbReference>
<dbReference type="InterPro" id="IPR000160">
    <property type="entry name" value="GGDEF_dom"/>
</dbReference>
<dbReference type="InterPro" id="IPR033417">
    <property type="entry name" value="CHASE8"/>
</dbReference>
<evidence type="ECO:0000259" key="3">
    <source>
        <dbReference type="PROSITE" id="PS50887"/>
    </source>
</evidence>
<dbReference type="Pfam" id="PF00672">
    <property type="entry name" value="HAMP"/>
    <property type="match status" value="1"/>
</dbReference>
<gene>
    <name evidence="4" type="ORF">QWJ08_17980</name>
</gene>
<dbReference type="RefSeq" id="WP_289963293.1">
    <property type="nucleotide sequence ID" value="NZ_JAUEOZ010000002.1"/>
</dbReference>
<keyword evidence="4" id="KW-0548">Nucleotidyltransferase</keyword>
<dbReference type="Pfam" id="PF00989">
    <property type="entry name" value="PAS"/>
    <property type="match status" value="1"/>
</dbReference>
<name>A0ABT7Y5A6_9VIBR</name>
<dbReference type="PANTHER" id="PTHR46663:SF2">
    <property type="entry name" value="GGDEF DOMAIN-CONTAINING PROTEIN"/>
    <property type="match status" value="1"/>
</dbReference>
<dbReference type="Pfam" id="PF17152">
    <property type="entry name" value="CHASE8"/>
    <property type="match status" value="1"/>
</dbReference>
<dbReference type="Pfam" id="PF13426">
    <property type="entry name" value="PAS_9"/>
    <property type="match status" value="1"/>
</dbReference>
<protein>
    <submittedName>
        <fullName evidence="4">Diguanylate cyclase</fullName>
        <ecNumber evidence="4">2.7.7.65</ecNumber>
    </submittedName>
</protein>
<feature type="domain" description="PAS" evidence="1">
    <location>
        <begin position="371"/>
        <end position="434"/>
    </location>
</feature>
<dbReference type="GO" id="GO:0052621">
    <property type="term" value="F:diguanylate cyclase activity"/>
    <property type="evidence" value="ECO:0007669"/>
    <property type="project" value="UniProtKB-EC"/>
</dbReference>
<dbReference type="PROSITE" id="PS50112">
    <property type="entry name" value="PAS"/>
    <property type="match status" value="1"/>
</dbReference>
<evidence type="ECO:0000313" key="4">
    <source>
        <dbReference type="EMBL" id="MDN2483234.1"/>
    </source>
</evidence>
<organism evidence="4 5">
    <name type="scientific">Vibrio agarivorans</name>
    <dbReference type="NCBI Taxonomy" id="153622"/>
    <lineage>
        <taxon>Bacteria</taxon>
        <taxon>Pseudomonadati</taxon>
        <taxon>Pseudomonadota</taxon>
        <taxon>Gammaproteobacteria</taxon>
        <taxon>Vibrionales</taxon>
        <taxon>Vibrionaceae</taxon>
        <taxon>Vibrio</taxon>
    </lineage>
</organism>
<dbReference type="SUPFAM" id="SSF158472">
    <property type="entry name" value="HAMP domain-like"/>
    <property type="match status" value="1"/>
</dbReference>
<reference evidence="4" key="1">
    <citation type="submission" date="2024-05" db="EMBL/GenBank/DDBJ databases">
        <title>Genome Sequences of Four Agar- Degrading Marine Bacteria.</title>
        <authorList>
            <person name="Phillips E.K."/>
            <person name="Shaffer J.C."/>
            <person name="Henson M.W."/>
            <person name="Temperton B."/>
            <person name="Thrash C.J."/>
            <person name="Martin M.O."/>
        </authorList>
    </citation>
    <scope>NUCLEOTIDE SEQUENCE</scope>
    <source>
        <strain evidence="4">EKP203</strain>
    </source>
</reference>
<dbReference type="CDD" id="cd01949">
    <property type="entry name" value="GGDEF"/>
    <property type="match status" value="1"/>
</dbReference>
<dbReference type="PROSITE" id="PS50885">
    <property type="entry name" value="HAMP"/>
    <property type="match status" value="1"/>
</dbReference>
<dbReference type="SMART" id="SM00304">
    <property type="entry name" value="HAMP"/>
    <property type="match status" value="1"/>
</dbReference>
<dbReference type="PROSITE" id="PS50887">
    <property type="entry name" value="GGDEF"/>
    <property type="match status" value="1"/>
</dbReference>
<dbReference type="InterPro" id="IPR029787">
    <property type="entry name" value="Nucleotide_cyclase"/>
</dbReference>
<dbReference type="InterPro" id="IPR043128">
    <property type="entry name" value="Rev_trsase/Diguanyl_cyclase"/>
</dbReference>
<dbReference type="SUPFAM" id="SSF55073">
    <property type="entry name" value="Nucleotide cyclase"/>
    <property type="match status" value="1"/>
</dbReference>
<dbReference type="InterPro" id="IPR003660">
    <property type="entry name" value="HAMP_dom"/>
</dbReference>
<feature type="domain" description="HAMP" evidence="2">
    <location>
        <begin position="184"/>
        <end position="237"/>
    </location>
</feature>
<dbReference type="EC" id="2.7.7.65" evidence="4"/>
<evidence type="ECO:0000259" key="1">
    <source>
        <dbReference type="PROSITE" id="PS50112"/>
    </source>
</evidence>
<sequence>MKLYRSLQGKLLLPVILFLGVLFSIARLHDLYLNYNSYEQNLIERVTVFSKGVAFNLSAAMAFDDRISADETLSAFNADSDVDVAQLSDVDGLVFAQYEKEERHLNAAMIHEHSLQQQAGTIADSHHIHVFVPVTSGDEVLGRLHVIAAKSYIGELNRKALNKGLFELVMLAICGFIFYKFIERQIVTPITALNQSIQDHIEERTTVARLKVPSNDELGQLVSAFNTMIYRLGRRDEQVAHTLDRLEHEKYFANEVIQTVQHALIVVSQDGKVILHNQECVSVFKVEQSSVVGQSLFSVIRIWQESTLMELIENGTQIDDRHFQATNAQGEPILVQISSRRLTKLGQVLLAIEDVTEFESALKQLKLAAGVFENIKDAILVLDEDFNIKTANPAIEKTLGYTVTELIGLPLNKLVSKNTYYDLAKTIRVAVERQGHWHGEVIEAHKDGRDIPLLVKVAKIYSEQSNQESEWLVMITDLSETKEMERLSYLAHHDVLTGLANRASLYTALEELQAASEFKPYALLYADLDGFKEVNDQFGHDAGDEVLKVVAKRLQSQVRSEDLVVRLAGDEFIIVLRSCLREQLAKRAEKLIEHVSEPVSYKGSTLQVGVSIGGYWSNSSQVTSNEVMKLADTAMYQAKSAGKGCFTIIDTPKDID</sequence>
<evidence type="ECO:0000313" key="5">
    <source>
        <dbReference type="Proteomes" id="UP001169719"/>
    </source>
</evidence>
<dbReference type="InterPro" id="IPR052163">
    <property type="entry name" value="DGC-Regulatory_Protein"/>
</dbReference>
<dbReference type="Gene3D" id="3.30.450.20">
    <property type="entry name" value="PAS domain"/>
    <property type="match status" value="2"/>
</dbReference>
<dbReference type="PANTHER" id="PTHR46663">
    <property type="entry name" value="DIGUANYLATE CYCLASE DGCT-RELATED"/>
    <property type="match status" value="1"/>
</dbReference>
<dbReference type="Pfam" id="PF00990">
    <property type="entry name" value="GGDEF"/>
    <property type="match status" value="1"/>
</dbReference>
<keyword evidence="5" id="KW-1185">Reference proteome</keyword>
<feature type="domain" description="GGDEF" evidence="3">
    <location>
        <begin position="519"/>
        <end position="651"/>
    </location>
</feature>
<dbReference type="Gene3D" id="6.10.340.10">
    <property type="match status" value="1"/>
</dbReference>
<dbReference type="InterPro" id="IPR013767">
    <property type="entry name" value="PAS_fold"/>
</dbReference>
<dbReference type="SUPFAM" id="SSF55785">
    <property type="entry name" value="PYP-like sensor domain (PAS domain)"/>
    <property type="match status" value="2"/>
</dbReference>
<dbReference type="CDD" id="cd06225">
    <property type="entry name" value="HAMP"/>
    <property type="match status" value="1"/>
</dbReference>